<evidence type="ECO:0000256" key="1">
    <source>
        <dbReference type="SAM" id="Phobius"/>
    </source>
</evidence>
<keyword evidence="1" id="KW-0812">Transmembrane</keyword>
<geneLocation type="plasmid" evidence="2">
    <name>p1517_part_1</name>
</geneLocation>
<comment type="caution">
    <text evidence="2">The sequence shown here is derived from an EMBL/GenBank/DDBJ whole genome shotgun (WGS) entry which is preliminary data.</text>
</comment>
<sequence length="88" mass="8581">MTTPGASIWKSRPVVAGTIIGALLGALWPLINTVSSIATDGMHGYGGVGAVSYLLGGAFAVLVGAVAGAVLGALIGLGVTALTRAFRS</sequence>
<proteinExistence type="predicted"/>
<evidence type="ECO:0000313" key="2">
    <source>
        <dbReference type="EMBL" id="MDG6782978.1"/>
    </source>
</evidence>
<feature type="transmembrane region" description="Helical" evidence="1">
    <location>
        <begin position="12"/>
        <end position="31"/>
    </location>
</feature>
<dbReference type="EMBL" id="JARUXG010000015">
    <property type="protein sequence ID" value="MDG6782978.1"/>
    <property type="molecule type" value="Genomic_DNA"/>
</dbReference>
<keyword evidence="1" id="KW-1133">Transmembrane helix</keyword>
<protein>
    <submittedName>
        <fullName evidence="2">Uncharacterized protein</fullName>
    </submittedName>
</protein>
<feature type="transmembrane region" description="Helical" evidence="1">
    <location>
        <begin position="51"/>
        <end position="82"/>
    </location>
</feature>
<gene>
    <name evidence="2" type="ORF">QBL07_19345</name>
</gene>
<reference evidence="2" key="1">
    <citation type="submission" date="2023-04" db="EMBL/GenBank/DDBJ databases">
        <title>Characterization and analysis of the complete genome of Gordonia rubripertincta 112, the degrader of aromatic and aliphatic compounds.</title>
        <authorList>
            <person name="Frantsuzova E."/>
            <person name="Bogun A."/>
            <person name="Delegan Y."/>
        </authorList>
    </citation>
    <scope>NUCLEOTIDE SEQUENCE</scope>
    <source>
        <strain evidence="2">112</strain>
        <plasmid evidence="2">p1517_part_1</plasmid>
    </source>
</reference>
<dbReference type="AlphaFoldDB" id="A0AAW6RAN3"/>
<organism evidence="2">
    <name type="scientific">Gordonia rubripertincta</name>
    <name type="common">Rhodococcus corallinus</name>
    <dbReference type="NCBI Taxonomy" id="36822"/>
    <lineage>
        <taxon>Bacteria</taxon>
        <taxon>Bacillati</taxon>
        <taxon>Actinomycetota</taxon>
        <taxon>Actinomycetes</taxon>
        <taxon>Mycobacteriales</taxon>
        <taxon>Gordoniaceae</taxon>
        <taxon>Gordonia</taxon>
    </lineage>
</organism>
<keyword evidence="1" id="KW-0472">Membrane</keyword>
<dbReference type="RefSeq" id="WP_269555228.1">
    <property type="nucleotide sequence ID" value="NZ_CP178555.1"/>
</dbReference>
<name>A0AAW6RAN3_GORRU</name>
<keyword evidence="2" id="KW-0614">Plasmid</keyword>
<accession>A0AAW6RAN3</accession>